<accession>A0ABS7MG96</accession>
<feature type="signal peptide" evidence="1">
    <location>
        <begin position="1"/>
        <end position="23"/>
    </location>
</feature>
<dbReference type="Proteomes" id="UP001166571">
    <property type="component" value="Unassembled WGS sequence"/>
</dbReference>
<sequence>MTAIGAVMALFAATVLVAVPASAMRQAASVAAQPTRFVGYDDLDLTRPAGVAALVQRTKKAARAVCRMQAKAAKRPYARPSTCIRKTFAESVRQIDRAVARAQDRARYAEQSGFDVSTDAL</sequence>
<evidence type="ECO:0000256" key="1">
    <source>
        <dbReference type="SAM" id="SignalP"/>
    </source>
</evidence>
<dbReference type="NCBIfam" id="TIGR04433">
    <property type="entry name" value="UrcA_uranyl"/>
    <property type="match status" value="1"/>
</dbReference>
<dbReference type="RefSeq" id="WP_222137090.1">
    <property type="nucleotide sequence ID" value="NZ_JAILXK010000002.1"/>
</dbReference>
<keyword evidence="3" id="KW-1185">Reference proteome</keyword>
<proteinExistence type="predicted"/>
<dbReference type="EMBL" id="JAILXK010000002">
    <property type="protein sequence ID" value="MBY4638039.1"/>
    <property type="molecule type" value="Genomic_DNA"/>
</dbReference>
<protein>
    <submittedName>
        <fullName evidence="2">UrcA family protein</fullName>
    </submittedName>
</protein>
<evidence type="ECO:0000313" key="2">
    <source>
        <dbReference type="EMBL" id="MBY4638039.1"/>
    </source>
</evidence>
<gene>
    <name evidence="2" type="ORF">K5P26_12895</name>
</gene>
<keyword evidence="1" id="KW-0732">Signal</keyword>
<organism evidence="2 3">
    <name type="scientific">Sphingopyxis jiangsuensis</name>
    <dbReference type="NCBI Taxonomy" id="2871171"/>
    <lineage>
        <taxon>Bacteria</taxon>
        <taxon>Pseudomonadati</taxon>
        <taxon>Pseudomonadota</taxon>
        <taxon>Alphaproteobacteria</taxon>
        <taxon>Sphingomonadales</taxon>
        <taxon>Sphingomonadaceae</taxon>
        <taxon>Sphingopyxis</taxon>
    </lineage>
</organism>
<dbReference type="InterPro" id="IPR030972">
    <property type="entry name" value="UrcA_uranyl"/>
</dbReference>
<name>A0ABS7MG96_9SPHN</name>
<reference evidence="2" key="1">
    <citation type="submission" date="2021-08" db="EMBL/GenBank/DDBJ databases">
        <title>Sphingopyxis panaciterrulae sp. nov., isolated from the surface water of the Yellow Sea.</title>
        <authorList>
            <person name="Gao Z."/>
            <person name="Zhang D."/>
            <person name="Zhang A."/>
        </authorList>
    </citation>
    <scope>NUCLEOTIDE SEQUENCE</scope>
    <source>
        <strain evidence="2">XHP0097</strain>
    </source>
</reference>
<comment type="caution">
    <text evidence="2">The sequence shown here is derived from an EMBL/GenBank/DDBJ whole genome shotgun (WGS) entry which is preliminary data.</text>
</comment>
<feature type="chain" id="PRO_5045560817" evidence="1">
    <location>
        <begin position="24"/>
        <end position="121"/>
    </location>
</feature>
<evidence type="ECO:0000313" key="3">
    <source>
        <dbReference type="Proteomes" id="UP001166571"/>
    </source>
</evidence>